<dbReference type="AlphaFoldDB" id="A0A1B7KQH3"/>
<evidence type="ECO:0000313" key="2">
    <source>
        <dbReference type="Proteomes" id="UP000078290"/>
    </source>
</evidence>
<gene>
    <name evidence="1" type="ORF">A7K69_09310</name>
</gene>
<protein>
    <submittedName>
        <fullName evidence="1">Uncharacterized protein</fullName>
    </submittedName>
</protein>
<name>A0A1B7KQH3_PARTM</name>
<sequence length="110" mass="13476">MGQLNMFYHFDVEQDFMYKANTFIQQLNRMSELDAELVHLIHHEMKDDRGQIINKTNEAIEQYQKNNQSHSDMYKNSMHTAAWRYTYMINDMREQNITLYYDVVTREKKR</sequence>
<dbReference type="RefSeq" id="WP_064552109.1">
    <property type="nucleotide sequence ID" value="NZ_LXMA01000034.1"/>
</dbReference>
<accession>A0A1B7KQH3</accession>
<dbReference type="EMBL" id="LXMA01000034">
    <property type="protein sequence ID" value="OAT72322.1"/>
    <property type="molecule type" value="Genomic_DNA"/>
</dbReference>
<reference evidence="2" key="1">
    <citation type="submission" date="2016-05" db="EMBL/GenBank/DDBJ databases">
        <authorList>
            <person name="Wang W."/>
            <person name="Zhu L."/>
        </authorList>
    </citation>
    <scope>NUCLEOTIDE SEQUENCE [LARGE SCALE GENOMIC DNA]</scope>
    <source>
        <strain evidence="2">W-2</strain>
    </source>
</reference>
<comment type="caution">
    <text evidence="1">The sequence shown here is derived from an EMBL/GenBank/DDBJ whole genome shotgun (WGS) entry which is preliminary data.</text>
</comment>
<proteinExistence type="predicted"/>
<dbReference type="OrthoDB" id="2969083at2"/>
<evidence type="ECO:0000313" key="1">
    <source>
        <dbReference type="EMBL" id="OAT72322.1"/>
    </source>
</evidence>
<organism evidence="1 2">
    <name type="scientific">Parageobacillus thermoglucosidasius</name>
    <name type="common">Geobacillus thermoglucosidasius</name>
    <dbReference type="NCBI Taxonomy" id="1426"/>
    <lineage>
        <taxon>Bacteria</taxon>
        <taxon>Bacillati</taxon>
        <taxon>Bacillota</taxon>
        <taxon>Bacilli</taxon>
        <taxon>Bacillales</taxon>
        <taxon>Anoxybacillaceae</taxon>
        <taxon>Parageobacillus</taxon>
    </lineage>
</organism>
<dbReference type="Proteomes" id="UP000078290">
    <property type="component" value="Unassembled WGS sequence"/>
</dbReference>